<keyword evidence="2" id="KW-0677">Repeat</keyword>
<evidence type="ECO:0000256" key="2">
    <source>
        <dbReference type="ARBA" id="ARBA00022737"/>
    </source>
</evidence>
<dbReference type="EMBL" id="CAXITT010000005">
    <property type="protein sequence ID" value="CAL1526384.1"/>
    <property type="molecule type" value="Genomic_DNA"/>
</dbReference>
<organism evidence="4 5">
    <name type="scientific">Lymnaea stagnalis</name>
    <name type="common">Great pond snail</name>
    <name type="synonym">Helix stagnalis</name>
    <dbReference type="NCBI Taxonomy" id="6523"/>
    <lineage>
        <taxon>Eukaryota</taxon>
        <taxon>Metazoa</taxon>
        <taxon>Spiralia</taxon>
        <taxon>Lophotrochozoa</taxon>
        <taxon>Mollusca</taxon>
        <taxon>Gastropoda</taxon>
        <taxon>Heterobranchia</taxon>
        <taxon>Euthyneura</taxon>
        <taxon>Panpulmonata</taxon>
        <taxon>Hygrophila</taxon>
        <taxon>Lymnaeoidea</taxon>
        <taxon>Lymnaeidae</taxon>
        <taxon>Lymnaea</taxon>
    </lineage>
</organism>
<dbReference type="PANTHER" id="PTHR46358:SF1">
    <property type="entry name" value="TONSOKU-LIKE PROTEIN"/>
    <property type="match status" value="1"/>
</dbReference>
<comment type="subcellular location">
    <subcellularLocation>
        <location evidence="1">Nucleus</location>
    </subcellularLocation>
</comment>
<reference evidence="4 5" key="1">
    <citation type="submission" date="2024-04" db="EMBL/GenBank/DDBJ databases">
        <authorList>
            <consortium name="Genoscope - CEA"/>
            <person name="William W."/>
        </authorList>
    </citation>
    <scope>NUCLEOTIDE SEQUENCE [LARGE SCALE GENOMIC DNA]</scope>
</reference>
<accession>A0AAV2H2A2</accession>
<dbReference type="PANTHER" id="PTHR46358">
    <property type="entry name" value="TONSOKU-LIKE PROTEIN"/>
    <property type="match status" value="1"/>
</dbReference>
<proteinExistence type="predicted"/>
<dbReference type="GO" id="GO:0043596">
    <property type="term" value="C:nuclear replication fork"/>
    <property type="evidence" value="ECO:0007669"/>
    <property type="project" value="TreeGrafter"/>
</dbReference>
<keyword evidence="5" id="KW-1185">Reference proteome</keyword>
<evidence type="ECO:0000313" key="5">
    <source>
        <dbReference type="Proteomes" id="UP001497497"/>
    </source>
</evidence>
<dbReference type="InterPro" id="IPR052311">
    <property type="entry name" value="MMS22L-TONSL_complex_comp"/>
</dbReference>
<evidence type="ECO:0000256" key="1">
    <source>
        <dbReference type="ARBA" id="ARBA00004123"/>
    </source>
</evidence>
<evidence type="ECO:0000313" key="4">
    <source>
        <dbReference type="EMBL" id="CAL1526384.1"/>
    </source>
</evidence>
<feature type="non-terminal residue" evidence="4">
    <location>
        <position position="83"/>
    </location>
</feature>
<evidence type="ECO:0000256" key="3">
    <source>
        <dbReference type="ARBA" id="ARBA00023242"/>
    </source>
</evidence>
<dbReference type="AlphaFoldDB" id="A0AAV2H2A2"/>
<feature type="non-terminal residue" evidence="4">
    <location>
        <position position="1"/>
    </location>
</feature>
<keyword evidence="3" id="KW-0539">Nucleus</keyword>
<gene>
    <name evidence="4" type="ORF">GSLYS_00000561001</name>
</gene>
<dbReference type="GO" id="GO:0000724">
    <property type="term" value="P:double-strand break repair via homologous recombination"/>
    <property type="evidence" value="ECO:0007669"/>
    <property type="project" value="TreeGrafter"/>
</dbReference>
<dbReference type="GO" id="GO:0031297">
    <property type="term" value="P:replication fork processing"/>
    <property type="evidence" value="ECO:0007669"/>
    <property type="project" value="TreeGrafter"/>
</dbReference>
<comment type="caution">
    <text evidence="4">The sequence shown here is derived from an EMBL/GenBank/DDBJ whole genome shotgun (WGS) entry which is preliminary data.</text>
</comment>
<name>A0AAV2H2A2_LYMST</name>
<protein>
    <submittedName>
        <fullName evidence="4">Uncharacterized protein</fullName>
    </submittedName>
</protein>
<sequence length="83" mass="9655">YRQELEERKDHPEQSCLTLLNIAELEELKGSKYAVVCKIYMSAFEAAKKAKHPQLQIQTLKSLTVLQKLCKQTIHLQETEKKL</sequence>
<dbReference type="Proteomes" id="UP001497497">
    <property type="component" value="Unassembled WGS sequence"/>
</dbReference>